<dbReference type="EC" id="2.4.1.18" evidence="10"/>
<dbReference type="InterPro" id="IPR013780">
    <property type="entry name" value="Glyco_hydro_b"/>
</dbReference>
<evidence type="ECO:0000256" key="4">
    <source>
        <dbReference type="ARBA" id="ARBA00009000"/>
    </source>
</evidence>
<dbReference type="Gene3D" id="3.20.20.80">
    <property type="entry name" value="Glycosidases"/>
    <property type="match status" value="1"/>
</dbReference>
<dbReference type="CDD" id="cd11322">
    <property type="entry name" value="AmyAc_Glg_BE"/>
    <property type="match status" value="1"/>
</dbReference>
<comment type="pathway">
    <text evidence="3 10">Glycan biosynthesis; glycogen biosynthesis.</text>
</comment>
<dbReference type="Gene3D" id="2.60.40.10">
    <property type="entry name" value="Immunoglobulins"/>
    <property type="match status" value="1"/>
</dbReference>
<keyword evidence="14" id="KW-1185">Reference proteome</keyword>
<dbReference type="HAMAP" id="MF_00685">
    <property type="entry name" value="GlgB"/>
    <property type="match status" value="1"/>
</dbReference>
<evidence type="ECO:0000256" key="11">
    <source>
        <dbReference type="PIRSR" id="PIRSR000463-1"/>
    </source>
</evidence>
<dbReference type="GO" id="GO:0005978">
    <property type="term" value="P:glycogen biosynthetic process"/>
    <property type="evidence" value="ECO:0007669"/>
    <property type="project" value="UniProtKB-UniRule"/>
</dbReference>
<dbReference type="FunFam" id="2.60.40.1180:FF:000002">
    <property type="entry name" value="1,4-alpha-glucan branching enzyme GlgB"/>
    <property type="match status" value="1"/>
</dbReference>
<dbReference type="SUPFAM" id="SSF51011">
    <property type="entry name" value="Glycosyl hydrolase domain"/>
    <property type="match status" value="1"/>
</dbReference>
<dbReference type="InterPro" id="IPR014756">
    <property type="entry name" value="Ig_E-set"/>
</dbReference>
<dbReference type="InterPro" id="IPR017853">
    <property type="entry name" value="GH"/>
</dbReference>
<dbReference type="GO" id="GO:0004553">
    <property type="term" value="F:hydrolase activity, hydrolyzing O-glycosyl compounds"/>
    <property type="evidence" value="ECO:0007669"/>
    <property type="project" value="InterPro"/>
</dbReference>
<protein>
    <recommendedName>
        <fullName evidence="10">1,4-alpha-glucan branching enzyme GlgB</fullName>
        <ecNumber evidence="10">2.4.1.18</ecNumber>
    </recommendedName>
    <alternativeName>
        <fullName evidence="10">1,4-alpha-D-glucan:1,4-alpha-D-glucan 6-glucosyl-transferase</fullName>
    </alternativeName>
    <alternativeName>
        <fullName evidence="10">Alpha-(1-&gt;4)-glucan branching enzyme</fullName>
    </alternativeName>
    <alternativeName>
        <fullName evidence="10">Glycogen branching enzyme</fullName>
        <shortName evidence="10">BE</shortName>
    </alternativeName>
</protein>
<dbReference type="InterPro" id="IPR006048">
    <property type="entry name" value="A-amylase/branching_C"/>
</dbReference>
<dbReference type="SUPFAM" id="SSF51445">
    <property type="entry name" value="(Trans)glycosidases"/>
    <property type="match status" value="1"/>
</dbReference>
<dbReference type="InterPro" id="IPR044143">
    <property type="entry name" value="GlgB_N_E_set_prok"/>
</dbReference>
<evidence type="ECO:0000256" key="8">
    <source>
        <dbReference type="ARBA" id="ARBA00023056"/>
    </source>
</evidence>
<comment type="caution">
    <text evidence="13">The sequence shown here is derived from an EMBL/GenBank/DDBJ whole genome shotgun (WGS) entry which is preliminary data.</text>
</comment>
<dbReference type="AlphaFoldDB" id="A0A265N7Z4"/>
<sequence length="634" mass="73803">MHYNISEQDIFLFHQGTNFHSHNLLGCHFIEWKGTEGYRFAVWAPNAKNISLAGEFNEWKGDSHPLERITKEGLWAGFFTDIFESIPYKYKIVSSTGQILMKSDPYAVQSELRPATASIVPGISVYEWNDKDWQLEKEAFNPYISPISIYEVHLGSWKIKETGDFYTYLELAEELIPYVKSMGYTHIELLPLAEHPLDLSWGYQITGYYSVTSRYGGRDDFKYFVDQCHQHNIGVIMDWVPGHFCKDDFALRTFDGGAVYEYSDSNKAEKVSWGTLTFDFGRPEVQSFLISNALFWLEEYHIDGLRVDAVASMLYLNFDKSDRQEKIYNSYGGEENLEAFAFIQKLNEAVFLYEPNTLMMAEDSSDLPLVTAPTYAGGLGFNFKWNMGWMNDMLDYMGRDSVHRKWHHNLLTFSFMYTHSENFLLPLSHDEVVHGKKSLLDKMPGDRWQQFANLRLLYGYMMAHPGKKLLFMGGELGQYAEWKDKEEVDWHLLNYPLHHAMHHYVKALNHFYLDYPELYEMDHDPKGFEWIDPHNIDQSIIAFRRKNKEQNEELIVVCNFTPNVYYDYKVGVPVSGTYEEILNSDKEEFGGSGQENKAGHFSFPQKWHGLPQHIKIKVPPLAIAIFKNTKEDVQ</sequence>
<dbReference type="OrthoDB" id="9800174at2"/>
<keyword evidence="6 10" id="KW-0328">Glycosyltransferase</keyword>
<dbReference type="EMBL" id="NPMS01000010">
    <property type="protein sequence ID" value="OZU87456.1"/>
    <property type="molecule type" value="Genomic_DNA"/>
</dbReference>
<feature type="domain" description="Glycosyl hydrolase family 13 catalytic" evidence="12">
    <location>
        <begin position="151"/>
        <end position="512"/>
    </location>
</feature>
<dbReference type="PANTHER" id="PTHR43651:SF3">
    <property type="entry name" value="1,4-ALPHA-GLUCAN-BRANCHING ENZYME"/>
    <property type="match status" value="1"/>
</dbReference>
<evidence type="ECO:0000256" key="9">
    <source>
        <dbReference type="ARBA" id="ARBA00023277"/>
    </source>
</evidence>
<dbReference type="Pfam" id="PF02806">
    <property type="entry name" value="Alpha-amylase_C"/>
    <property type="match status" value="1"/>
</dbReference>
<evidence type="ECO:0000313" key="13">
    <source>
        <dbReference type="EMBL" id="OZU87456.1"/>
    </source>
</evidence>
<comment type="catalytic activity">
    <reaction evidence="1 10">
        <text>Transfers a segment of a (1-&gt;4)-alpha-D-glucan chain to a primary hydroxy group in a similar glucan chain.</text>
        <dbReference type="EC" id="2.4.1.18"/>
    </reaction>
</comment>
<proteinExistence type="inferred from homology"/>
<keyword evidence="5 10" id="KW-0321">Glycogen metabolism</keyword>
<gene>
    <name evidence="10" type="primary">glgB</name>
    <name evidence="13" type="ORF">CIL03_16695</name>
</gene>
<dbReference type="PANTHER" id="PTHR43651">
    <property type="entry name" value="1,4-ALPHA-GLUCAN-BRANCHING ENZYME"/>
    <property type="match status" value="1"/>
</dbReference>
<dbReference type="NCBIfam" id="TIGR01515">
    <property type="entry name" value="branching_enzym"/>
    <property type="match status" value="1"/>
</dbReference>
<feature type="active site" description="Proton donor" evidence="10 11">
    <location>
        <position position="362"/>
    </location>
</feature>
<evidence type="ECO:0000256" key="1">
    <source>
        <dbReference type="ARBA" id="ARBA00000826"/>
    </source>
</evidence>
<dbReference type="InterPro" id="IPR006407">
    <property type="entry name" value="GlgB"/>
</dbReference>
<dbReference type="GO" id="GO:0005829">
    <property type="term" value="C:cytosol"/>
    <property type="evidence" value="ECO:0007669"/>
    <property type="project" value="TreeGrafter"/>
</dbReference>
<organism evidence="13 14">
    <name type="scientific">Virgibacillus indicus</name>
    <dbReference type="NCBI Taxonomy" id="2024554"/>
    <lineage>
        <taxon>Bacteria</taxon>
        <taxon>Bacillati</taxon>
        <taxon>Bacillota</taxon>
        <taxon>Bacilli</taxon>
        <taxon>Bacillales</taxon>
        <taxon>Bacillaceae</taxon>
        <taxon>Virgibacillus</taxon>
    </lineage>
</organism>
<keyword evidence="7 10" id="KW-0808">Transferase</keyword>
<dbReference type="RefSeq" id="WP_094887029.1">
    <property type="nucleotide sequence ID" value="NZ_NPMS01000010.1"/>
</dbReference>
<dbReference type="CDD" id="cd02855">
    <property type="entry name" value="E_set_GBE_prok_N"/>
    <property type="match status" value="1"/>
</dbReference>
<keyword evidence="8 10" id="KW-0320">Glycogen biosynthesis</keyword>
<comment type="similarity">
    <text evidence="4 10">Belongs to the glycosyl hydrolase 13 family. GlgB subfamily.</text>
</comment>
<evidence type="ECO:0000256" key="6">
    <source>
        <dbReference type="ARBA" id="ARBA00022676"/>
    </source>
</evidence>
<name>A0A265N7Z4_9BACI</name>
<dbReference type="PIRSF" id="PIRSF000463">
    <property type="entry name" value="GlgB"/>
    <property type="match status" value="1"/>
</dbReference>
<dbReference type="GO" id="GO:0003844">
    <property type="term" value="F:1,4-alpha-glucan branching enzyme activity"/>
    <property type="evidence" value="ECO:0007669"/>
    <property type="project" value="UniProtKB-UniRule"/>
</dbReference>
<dbReference type="InterPro" id="IPR006047">
    <property type="entry name" value="GH13_cat_dom"/>
</dbReference>
<comment type="function">
    <text evidence="2 10">Catalyzes the formation of the alpha-1,6-glucosidic linkages in glycogen by scission of a 1,4-alpha-linked oligosaccharide from growing alpha-1,4-glucan chains and the subsequent attachment of the oligosaccharide to the alpha-1,6 position.</text>
</comment>
<comment type="subunit">
    <text evidence="10">Monomer.</text>
</comment>
<accession>A0A265N7Z4</accession>
<feature type="active site" description="Nucleophile" evidence="10 11">
    <location>
        <position position="308"/>
    </location>
</feature>
<dbReference type="Pfam" id="PF02922">
    <property type="entry name" value="CBM_48"/>
    <property type="match status" value="1"/>
</dbReference>
<dbReference type="InterPro" id="IPR037439">
    <property type="entry name" value="Branching_enzy"/>
</dbReference>
<evidence type="ECO:0000256" key="2">
    <source>
        <dbReference type="ARBA" id="ARBA00002953"/>
    </source>
</evidence>
<dbReference type="NCBIfam" id="NF003811">
    <property type="entry name" value="PRK05402.1"/>
    <property type="match status" value="1"/>
</dbReference>
<dbReference type="Pfam" id="PF00128">
    <property type="entry name" value="Alpha-amylase"/>
    <property type="match status" value="2"/>
</dbReference>
<evidence type="ECO:0000256" key="7">
    <source>
        <dbReference type="ARBA" id="ARBA00022679"/>
    </source>
</evidence>
<dbReference type="InterPro" id="IPR004193">
    <property type="entry name" value="Glyco_hydro_13_N"/>
</dbReference>
<dbReference type="NCBIfam" id="NF008967">
    <property type="entry name" value="PRK12313.1"/>
    <property type="match status" value="1"/>
</dbReference>
<evidence type="ECO:0000313" key="14">
    <source>
        <dbReference type="Proteomes" id="UP000216498"/>
    </source>
</evidence>
<dbReference type="Proteomes" id="UP000216498">
    <property type="component" value="Unassembled WGS sequence"/>
</dbReference>
<dbReference type="Gene3D" id="2.60.40.1180">
    <property type="entry name" value="Golgi alpha-mannosidase II"/>
    <property type="match status" value="1"/>
</dbReference>
<dbReference type="SMART" id="SM00642">
    <property type="entry name" value="Aamy"/>
    <property type="match status" value="1"/>
</dbReference>
<keyword evidence="9 10" id="KW-0119">Carbohydrate metabolism</keyword>
<dbReference type="UniPathway" id="UPA00164"/>
<evidence type="ECO:0000256" key="3">
    <source>
        <dbReference type="ARBA" id="ARBA00004964"/>
    </source>
</evidence>
<dbReference type="GO" id="GO:0043169">
    <property type="term" value="F:cation binding"/>
    <property type="evidence" value="ECO:0007669"/>
    <property type="project" value="InterPro"/>
</dbReference>
<evidence type="ECO:0000256" key="10">
    <source>
        <dbReference type="HAMAP-Rule" id="MF_00685"/>
    </source>
</evidence>
<evidence type="ECO:0000259" key="12">
    <source>
        <dbReference type="SMART" id="SM00642"/>
    </source>
</evidence>
<reference evidence="13 14" key="1">
    <citation type="submission" date="2017-08" db="EMBL/GenBank/DDBJ databases">
        <title>Virgibacillus indicus sp. nov. and Virgibacillus profoundi sp. nov, two moderately halophilic bacteria isolated from marine sediment by using the Microfluidic Streak Plate.</title>
        <authorList>
            <person name="Xu B."/>
            <person name="Hu B."/>
            <person name="Wang J."/>
            <person name="Zhu Y."/>
            <person name="Huang L."/>
            <person name="Du W."/>
            <person name="Huang Y."/>
        </authorList>
    </citation>
    <scope>NUCLEOTIDE SEQUENCE [LARGE SCALE GENOMIC DNA]</scope>
    <source>
        <strain evidence="13 14">IO3-P2-C2</strain>
    </source>
</reference>
<dbReference type="FunFam" id="3.20.20.80:FF:000003">
    <property type="entry name" value="1,4-alpha-glucan branching enzyme GlgB"/>
    <property type="match status" value="1"/>
</dbReference>
<dbReference type="InterPro" id="IPR013783">
    <property type="entry name" value="Ig-like_fold"/>
</dbReference>
<evidence type="ECO:0000256" key="5">
    <source>
        <dbReference type="ARBA" id="ARBA00022600"/>
    </source>
</evidence>
<dbReference type="SUPFAM" id="SSF81296">
    <property type="entry name" value="E set domains"/>
    <property type="match status" value="1"/>
</dbReference>